<dbReference type="Gene3D" id="1.10.238.10">
    <property type="entry name" value="EF-hand"/>
    <property type="match status" value="1"/>
</dbReference>
<evidence type="ECO:0000256" key="8">
    <source>
        <dbReference type="ARBA" id="ARBA00022951"/>
    </source>
</evidence>
<dbReference type="Pfam" id="PF00622">
    <property type="entry name" value="SPRY"/>
    <property type="match status" value="3"/>
</dbReference>
<dbReference type="GO" id="GO:0006874">
    <property type="term" value="P:intracellular calcium ion homeostasis"/>
    <property type="evidence" value="ECO:0007669"/>
    <property type="project" value="InterPro"/>
</dbReference>
<dbReference type="SUPFAM" id="SSF49899">
    <property type="entry name" value="Concanavalin A-like lectins/glucanases"/>
    <property type="match status" value="3"/>
</dbReference>
<dbReference type="Pfam" id="PF13499">
    <property type="entry name" value="EF-hand_7"/>
    <property type="match status" value="1"/>
</dbReference>
<dbReference type="GO" id="GO:0030018">
    <property type="term" value="C:Z disc"/>
    <property type="evidence" value="ECO:0007669"/>
    <property type="project" value="TreeGrafter"/>
</dbReference>
<dbReference type="PRINTS" id="PR00795">
    <property type="entry name" value="RYANODINER"/>
</dbReference>
<dbReference type="GO" id="GO:0006941">
    <property type="term" value="P:striated muscle contraction"/>
    <property type="evidence" value="ECO:0007669"/>
    <property type="project" value="TreeGrafter"/>
</dbReference>
<dbReference type="CDD" id="cd12878">
    <property type="entry name" value="SPRY2_RyR"/>
    <property type="match status" value="1"/>
</dbReference>
<feature type="region of interest" description="Disordered" evidence="15">
    <location>
        <begin position="4532"/>
        <end position="4565"/>
    </location>
</feature>
<dbReference type="PROSITE" id="PS50188">
    <property type="entry name" value="B302_SPRY"/>
    <property type="match status" value="3"/>
</dbReference>
<dbReference type="Gene3D" id="2.80.10.50">
    <property type="match status" value="2"/>
</dbReference>
<keyword evidence="5 16" id="KW-0812">Transmembrane</keyword>
<feature type="domain" description="MIR" evidence="18">
    <location>
        <begin position="94"/>
        <end position="148"/>
    </location>
</feature>
<dbReference type="GO" id="GO:0033017">
    <property type="term" value="C:sarcoplasmic reticulum membrane"/>
    <property type="evidence" value="ECO:0007669"/>
    <property type="project" value="UniProtKB-SubCell"/>
</dbReference>
<feature type="compositionally biased region" description="Basic and acidic residues" evidence="15">
    <location>
        <begin position="1398"/>
        <end position="1431"/>
    </location>
</feature>
<dbReference type="CDD" id="cd23278">
    <property type="entry name" value="beta-trefoil_MIR_RyR"/>
    <property type="match status" value="1"/>
</dbReference>
<dbReference type="SUPFAM" id="SSF47473">
    <property type="entry name" value="EF-hand"/>
    <property type="match status" value="1"/>
</dbReference>
<dbReference type="InterPro" id="IPR003032">
    <property type="entry name" value="Ryanodine_rcpt"/>
</dbReference>
<dbReference type="GO" id="GO:0042383">
    <property type="term" value="C:sarcolemma"/>
    <property type="evidence" value="ECO:0007669"/>
    <property type="project" value="TreeGrafter"/>
</dbReference>
<feature type="compositionally biased region" description="Basic and acidic residues" evidence="15">
    <location>
        <begin position="1447"/>
        <end position="1470"/>
    </location>
</feature>
<feature type="domain" description="B30.2/SPRY" evidence="17">
    <location>
        <begin position="576"/>
        <end position="801"/>
    </location>
</feature>
<evidence type="ECO:0000256" key="2">
    <source>
        <dbReference type="ARBA" id="ARBA00022448"/>
    </source>
</evidence>
<dbReference type="InterPro" id="IPR005821">
    <property type="entry name" value="Ion_trans_dom"/>
</dbReference>
<dbReference type="InterPro" id="IPR035764">
    <property type="entry name" value="SPRY2_RyR"/>
</dbReference>
<dbReference type="InterPro" id="IPR015925">
    <property type="entry name" value="Ryanodine_IP3_receptor"/>
</dbReference>
<evidence type="ECO:0000259" key="17">
    <source>
        <dbReference type="PROSITE" id="PS50188"/>
    </source>
</evidence>
<dbReference type="Gene3D" id="1.10.490.160">
    <property type="match status" value="1"/>
</dbReference>
<feature type="compositionally biased region" description="Polar residues" evidence="15">
    <location>
        <begin position="2278"/>
        <end position="2291"/>
    </location>
</feature>
<dbReference type="CDD" id="cd12877">
    <property type="entry name" value="SPRY1_RyR"/>
    <property type="match status" value="1"/>
</dbReference>
<dbReference type="Gene3D" id="6.20.350.10">
    <property type="match status" value="2"/>
</dbReference>
<feature type="transmembrane region" description="Helical" evidence="16">
    <location>
        <begin position="4714"/>
        <end position="4733"/>
    </location>
</feature>
<dbReference type="SMART" id="SM00449">
    <property type="entry name" value="SPRY"/>
    <property type="match status" value="3"/>
</dbReference>
<feature type="region of interest" description="Disordered" evidence="15">
    <location>
        <begin position="3848"/>
        <end position="3872"/>
    </location>
</feature>
<dbReference type="Gene3D" id="1.25.10.30">
    <property type="entry name" value="IP3 receptor type 1 binding core, RIH domain"/>
    <property type="match status" value="1"/>
</dbReference>
<comment type="catalytic activity">
    <reaction evidence="14">
        <text>Ca(2+)(in) = Ca(2+)(out)</text>
        <dbReference type="Rhea" id="RHEA:29671"/>
        <dbReference type="ChEBI" id="CHEBI:29108"/>
    </reaction>
</comment>
<sequence>MADSEGNSEQDDVSFLRTEDMVCLSCTATGERVCLAAEGFGNRHCFLENIADKNIPPDLSQCVFVIEQALSVRALQELVTAAGTEEGKGTGSGHRTLLYGNAILLRHQNSDMYLACLSTSSSNDKLSFDVGLQEHSQGEACWWTLHPASKQRSEGEKVRVGDDLILVSVATERYLHTAKENEQSIVNASFHVTHWSVQPYGTGISRMKYVGYVFGGDVLRFFHGGDECLTIPSTWNEAAGQNIVVYEGGSVMSQARSLWRLELARTKWSGGFINWYHPMRIRHLTTGRYLSVNENNELHLVMRDEATTATSTFCLRQEKDDQKVVLEDKDLEVIGAPIIKYGDSTVLVQHSETGLWLTYKSYETKKKGVGKVEEKQAVLHEEGKMDDGLDFSRSQEEESRTARVIRKCSSLFTQFITGLERLQANRRSSVFCANVNLTEMVMCLEDLINYFAQPEEEMEHEEKQNKFRALRNRQDLFQEEGILNLILEAIDKINVITSQGFMVSLAGDESGQNWDIISGYLYQLLAAIIKGNHTNCAQFANSNRLNWLFSRLGSQASSEGTGMLDVLHCVLIDSPEALNMMRDEHIKVIISLLEKHGRDPKVLDVLCSLCVGNGVAVRSSQNNICGFLLPGKNLLLQTQLVDHVASVRPNIFVGRVEGSAMYQKWYFEVTLDHIEQMTHMMPHMRVGWANTSGYVPYPGGGEKWGGNGVGDDLYSFGFDGAHLWTGGRKTVVLPEAKEPLIRKGDVIGCSIDLTVPVICFTFNGNPVKGSFHDFNLDGMFFPVISCSSKVSCRFLLGGDHGRLKFLPPDDFSPLVESLLPQQILSIDPCFYFGNLNKNVLAGPLFVEDDTAFVPIPVDTSMIMLPSYVDNVRERLAENIHEMWAMNRIEAGWQYGERRDDIRKIHPCLVPFDRLPPAEKRYDSQLAIQTLKTVLALGYHIAMEKTPSRIKTIRLPNEPFMQSNGYKPAPLDLAAIMLNAKLEELVDQLAENTHNLWAKERIQQGWTYGLNEDGDLLRSPHLVPYNKVDEAIKKANRDTASETVRTLLVYGYNLDPPTAEAHDAMVAEANRLRQLTFRTYRAQKNYAVTTGKWYFEFEVMTPGPMRVGWARIDCDPGYQIGSDENSWAFDGFNEEKVYLGTAESFGRQWQVGDVIGAFLDLMDKTISFSLNGELMMDTLGGETTFSDVQGEGFVPAFTLGIGQKAKLTFGQDVNVLKYFTTCGLQEGYEPFCVNMKRPVTFWYTKDQPVFENTDDFSSVIDVTRIPAGSDTPPCIKISHNTFETMEKANWEFLRLSLPVMCLPEFIDENEKQRRWQEIRKRQNRLIAEADRSTPAHIEQIMKSGFSMTDIKGLHRGYSEDAVESDDLMMSPSSSPMSKSKRSGTQPARPPRKSSLPRSDNMKMENGKMHRSTSELDLNRYDMNHHEAKEDKKKRGRSPFKFFSRKRGASAERNKKAKTPEPRISERPDKHVSRFNALNSRCSPPQIRVSQTDLKLSPSSLPERSPGPKVMSVAAPSNVEAFGNEIFDAECLRLINEYFYGVRIFPGQDPTHLYVGWVTTQYHLHSKDFNQSKVRRSTVTKTDDYGRPIESIDRQSCFMVRADELYNEVTNDSSGKGASQGMFIGCFVDAATGFVTFTCEGKDTSHKFKMEPSTKLFPAIFVEATSKEILQIELGRTSTTLPLSAAILQNSDRHVTPQIPPRLKVQCLKPHQWARVPNVSLQVHALKLSDIRGWSMLCEDPVSMLALHIPEEDRCMDILELIEMEKLLSFHAHTLTLYAALCYQANYRAAHALCTHVDQKQLLYAIRSEYISGPLRQGFYDLLIALHLESHATTMESCTNEYIVPLGQELKQLYEDPSMGHSLRCLKTESIRPQLQMTEISDSSVETISNLFSPHFPLDVVRDYVMTALEEAVSINQVHNRDPIGGSNENLFLPLLKLVDRLLLVGMLRDEDVGKLLIMINPETWDSNFLKESEETQRKGLLHMKMAEGAKLQMCYLLHHLCDVQLRHRVESIIAFSFDFVGDLQTDQLRRYNEIKQSDLPSAVAAKKTKEFRCPPKEQMNAILSFKNVDGEDTENLLCRDDLRDRLNTVHEKIMCQVSLLALQEPSLEEAESNVLTKPNVFKRFSNFINTVKEFEEAQKGEEGLDKKTPEEIFRKVLIKTIVHWAEESQIETPKLVREMFSLLLRQYDSVGALIRALEKTYVINNKTKEDVAQMWAGLGQIRSLLPVQMSQEEEELMRQRLWKLVNNHTFFQHPDLIRVLRVHENVMAVMMNTLGRRAQAQSDAQPQATTGQEGEPITKEKDTSHEMVVACCRFLCYFCRTSRQNQKAMFDHFSFLLENSNILLSRPSLRGSTPLDVAYSSLMENTELALALREHYLEKIAIYLSRCGLQSNSELVEKGYPDLGWDPVEGERYLDFLRFCVWVNGESVEENANLVIRLLIRRPECLGPALRGEGEGLLRAIIDANKMSEKIADRRKIMDEGNGVLSNGQFEHPLPESEEDEDYIDTGAAILNFYCTLVDLLGRCAPDASVIAQGKNESLRARAILRSLVPLEDLHGVLSLRFTLQNPAAGEQRPKSDMPSGLIPGHKQSVVLFLERVYGIEHQELFFRLLEEAFLPDLRTATMLDRNDGLESDMALAMNRYIGNSVLPLLISHSKFYSESDNYANLLDATLHTVYRLSKNRMLTKGQREAVSDFLVALTSQMQPSMLLKLLRKLTVDVSKLSEYTTVALRLLTLHYERCAKYYGSSGGQGLYGASSDEEKRLTMMLFSNIFDSLSQMDYEPELFGKALPCLSAIGCALPPDYSLSRNHDDEFYGSKINVQMEPSDGPYNPQPINTVNVILNNDLNTIVQKFSEHYHDAWASRKLENSWVYGEQWSDANKSHPRLKPYGMLNDYEKERYKEPVRESLKALLAIGWSIEHSESDVPLTNRGSIRRQSKSMEHLGPFNYHPNPIDMTNLTLSREMQNMAERLAENAHDIWAKKKKEELNTCGGGIHPQLVPYDLLTDKEKRKDRERSQEFLKYLQYQGYKLHRPTRKGAVSDAEHQARLSTGELRFAYSLLEKLIQYTDRASINMKILKPSSIFSRRSSFKTCSRDIKFFFKVVLPLIEKYFSTHRSYFIAVATASNNIGAASLKEKEMVASLFCKLGNLLRTKLAAFGSDVRITVRCLQVLVKGIDARSLVKNCPEFIRTSMLTFFNNTADDLSHTIQNLQDGRYCYLRGTHLKTSTSLFYIDDVVIPTLTAMFDHLAACEYGSDLLLDEIQVASYKILSSLYFLGIDASLTHDRKYLKTEIERHRPSLGSCLGAFSSTFPIAYLEPHLNKHNQFSLLNRIADHSLEAQDIMARMENTMPTLETVLGEVDQFVDSEKHHGDAPHIIDIIMPLLCAYLPFWWAQGPDNVSLTAGNYVTMVTSDHMNHLLKNVLKLIKKNIGNENSPWMTRIAAYTQQIIINSSEELLKDPFLPLAERVKKRTEALYHKEESLRGFIKSSPDDTSQIETQIQEDWQLVVRDIYAFYPLLIKYVDLQRSHWLRNNISEAEELYNHVAEIFNMWSKSQYFLREEQNFISANEIDNMILIMPTATRRSTVVSDATVGATVGKKKKKHRDKKRDKGKEIQASLMVACLKRLLPVGLNLFAGREQELVQHCKDRFLKKMQEYDIHEFIKTQLTLPYKIDPADEMSWQHYLYSKLGSKKDTVEVKPQQIDDVVDRIMAMAKVLYGLHMIDHPQLQSKAVYRSVVSTQRKRAVIACFRQLSLHALPRHRVVNIFLRSYHELWLQDENVGQEVMIEDLTQSFEDAELKKQNKEEEEGKPDPLTQLVTTFCRGAMTERSGALQEDDLYMSYAFIIAKSCGEEEEEGGGDEEEEGADSNGGGGDEERGASIHEQEMEKQKLLFHQARLLDRGVAEMVLLHISACKGVPSEMVLKTLELGIAILRGGNINVQMAMLNHLKEKKDVGFFTSIAGLMNSCSVLDLDAFERNTKAEGLGVGSEGAAGEKNMHDAEFTCTLFRFVQLTCEGHNLEWQNYLRTQAGNTTTVNVVICTVDYLLRLQESIMDFYWHYSSKELIDPAGKANFFKAISVASQVFNTLSEVIQGPCTQNQQALAHSRLWDAVGGFLFLFSHMQEKLSKHSSQVDLLKELLNLQKDMITMMLSMLEGNVVNGTIGKQMVDTLVESASNVELILKYFDMFLKLKDLTSAASFQEIDVNKDGWVFPKDFKEKMEQQKSYTPEEIEFLLQCCERNHDGKIDYAGFTDRFHEPAKEIGFNLAVLLTNLSEHMPNEPRLARFLETAGSVLNYFKAFLGRIEILGGSKRIERVYFEIKESNLEQWEKPQIKESKAAFFYSIVTEGGDKEKLEAFVNFCEDAIFEMQHANGLMAVDEGGSGVGKTRKAAYNYMSEDEEMKKSKDPIRYALQAVKSGIFLFFSMFSPSNIKKSIYEVQKMTPVELFIAFFKIWFYSFYYSAYSIFVVLRYFFKILMLLMRGPQPEDQPTETKEEKPGQLRILAALPPPIDDFGGVHSNSIEKDDAINQSIKKSIVVDGSVTSHSSTEDRPDATETEGTEEQKSENATASPLTLADLLGGEVARKEAAATAEVAAQQQAVMAAMEAEAKHVSTSDSAFSQIDFNTYRHHALSFLARNFYNLKFVALVLAGCINLILLTYQVTLLNGVDGADEATVDVVTSSAEDTSAEVNAIAGDDDDSTAIELVHVGEDFFYMAHVMRLAALLHSLVSLAMLVAYYNLKVPLAIFKREKEIARKLEFDGLYIINSGNESLKANWDKLVISAKSFPVNYWDKFTKKKVRQKYSETYDFNALSNLLGMEKTSFSSNNQEEEGRGIINYILNIDWRYCIWKLGVTLTDSSFQYSFGYFIFSILGNWNNFFFAAHLLDVAVGYKTLRTILQSVTHNGKQLVLTVMLLIIIVYLYTVIAFNFFRKFYIQEEDGDTDRKCHNMFTCFKFHLYRGVRAGGGIGDEIESPDGDPSELYRIVFDVTFFFFVIIILLAIIQGLIIDAFGELRDQLESVKENMESNCFICGINKEYFDKVPHGFDTHVQLEHNLANYMFFLMHLINKPDTEHTGQETYVWNMYQQRCWDFFPVGDCFRKQYEEELGGSGGGGS</sequence>
<dbReference type="InterPro" id="IPR009460">
    <property type="entry name" value="Ryanrecept_TM4-6"/>
</dbReference>
<dbReference type="GO" id="GO:0014808">
    <property type="term" value="P:release of sequestered calcium ion into cytosol by sarcoplasmic reticulum"/>
    <property type="evidence" value="ECO:0007669"/>
    <property type="project" value="TreeGrafter"/>
</dbReference>
<dbReference type="InterPro" id="IPR016093">
    <property type="entry name" value="MIR_motif"/>
</dbReference>
<evidence type="ECO:0000256" key="16">
    <source>
        <dbReference type="SAM" id="Phobius"/>
    </source>
</evidence>
<dbReference type="Pfam" id="PF06459">
    <property type="entry name" value="RR_TM4-6"/>
    <property type="match status" value="1"/>
</dbReference>
<dbReference type="GO" id="GO:0005509">
    <property type="term" value="F:calcium ion binding"/>
    <property type="evidence" value="ECO:0007669"/>
    <property type="project" value="InterPro"/>
</dbReference>
<evidence type="ECO:0000256" key="6">
    <source>
        <dbReference type="ARBA" id="ARBA00022737"/>
    </source>
</evidence>
<dbReference type="SUPFAM" id="SSF82109">
    <property type="entry name" value="MIR domain"/>
    <property type="match status" value="2"/>
</dbReference>
<name>A0AAN9TKK1_9HEMI</name>
<evidence type="ECO:0000313" key="20">
    <source>
        <dbReference type="Proteomes" id="UP001367676"/>
    </source>
</evidence>
<dbReference type="Gene3D" id="2.60.120.920">
    <property type="match status" value="3"/>
</dbReference>
<dbReference type="FunFam" id="2.80.10.50:FF:000021">
    <property type="entry name" value="Ryanodine receptor, isoform F"/>
    <property type="match status" value="1"/>
</dbReference>
<evidence type="ECO:0000256" key="4">
    <source>
        <dbReference type="ARBA" id="ARBA00022673"/>
    </source>
</evidence>
<dbReference type="CDD" id="cd12879">
    <property type="entry name" value="SPRY3_RyR"/>
    <property type="match status" value="1"/>
</dbReference>
<feature type="domain" description="B30.2/SPRY" evidence="17">
    <location>
        <begin position="1030"/>
        <end position="1213"/>
    </location>
</feature>
<feature type="transmembrane region" description="Helical" evidence="16">
    <location>
        <begin position="4977"/>
        <end position="5000"/>
    </location>
</feature>
<feature type="compositionally biased region" description="Low complexity" evidence="15">
    <location>
        <begin position="1367"/>
        <end position="1376"/>
    </location>
</feature>
<keyword evidence="13" id="KW-0407">Ion channel</keyword>
<feature type="region of interest" description="Disordered" evidence="15">
    <location>
        <begin position="1360"/>
        <end position="1507"/>
    </location>
</feature>
<dbReference type="InterPro" id="IPR035762">
    <property type="entry name" value="SPRY3_RyR"/>
</dbReference>
<dbReference type="Pfam" id="PF02815">
    <property type="entry name" value="MIR"/>
    <property type="match status" value="1"/>
</dbReference>
<dbReference type="PANTHER" id="PTHR46399:SF8">
    <property type="entry name" value="B30.2_SPRY DOMAIN-CONTAINING PROTEIN"/>
    <property type="match status" value="1"/>
</dbReference>
<evidence type="ECO:0000256" key="3">
    <source>
        <dbReference type="ARBA" id="ARBA00022568"/>
    </source>
</evidence>
<dbReference type="InterPro" id="IPR011992">
    <property type="entry name" value="EF-hand-dom_pair"/>
</dbReference>
<dbReference type="Pfam" id="PF01365">
    <property type="entry name" value="RYDR_ITPR"/>
    <property type="match status" value="2"/>
</dbReference>
<comment type="caution">
    <text evidence="19">The sequence shown here is derived from an EMBL/GenBank/DDBJ whole genome shotgun (WGS) entry which is preliminary data.</text>
</comment>
<keyword evidence="9 16" id="KW-1133">Transmembrane helix</keyword>
<dbReference type="EMBL" id="JBBCAQ010000036">
    <property type="protein sequence ID" value="KAK7576237.1"/>
    <property type="molecule type" value="Genomic_DNA"/>
</dbReference>
<evidence type="ECO:0000256" key="7">
    <source>
        <dbReference type="ARBA" id="ARBA00022837"/>
    </source>
</evidence>
<comment type="subcellular location">
    <subcellularLocation>
        <location evidence="1">Sarcoplasmic reticulum membrane</location>
        <topology evidence="1">Multi-pass membrane protein</topology>
    </subcellularLocation>
</comment>
<evidence type="ECO:0000256" key="15">
    <source>
        <dbReference type="SAM" id="MobiDB-lite"/>
    </source>
</evidence>
<dbReference type="InterPro" id="IPR002048">
    <property type="entry name" value="EF_hand_dom"/>
</dbReference>
<dbReference type="InterPro" id="IPR000699">
    <property type="entry name" value="RIH_dom"/>
</dbReference>
<dbReference type="InterPro" id="IPR035761">
    <property type="entry name" value="SPRY1_RyR"/>
</dbReference>
<dbReference type="InterPro" id="IPR014821">
    <property type="entry name" value="Ins145_P3_rcpt"/>
</dbReference>
<dbReference type="Pfam" id="PF00520">
    <property type="entry name" value="Ion_trans"/>
    <property type="match status" value="1"/>
</dbReference>
<accession>A0AAN9TKK1</accession>
<evidence type="ECO:0000259" key="18">
    <source>
        <dbReference type="PROSITE" id="PS50919"/>
    </source>
</evidence>
<dbReference type="GO" id="GO:0005219">
    <property type="term" value="F:ryanodine-sensitive calcium-release channel activity"/>
    <property type="evidence" value="ECO:0007669"/>
    <property type="project" value="InterPro"/>
</dbReference>
<evidence type="ECO:0000256" key="12">
    <source>
        <dbReference type="ARBA" id="ARBA00023286"/>
    </source>
</evidence>
<feature type="transmembrane region" description="Helical" evidence="16">
    <location>
        <begin position="4637"/>
        <end position="4655"/>
    </location>
</feature>
<keyword evidence="11 16" id="KW-0472">Membrane</keyword>
<feature type="region of interest" description="Disordered" evidence="15">
    <location>
        <begin position="2277"/>
        <end position="2300"/>
    </location>
</feature>
<evidence type="ECO:0000256" key="10">
    <source>
        <dbReference type="ARBA" id="ARBA00023065"/>
    </source>
</evidence>
<dbReference type="Proteomes" id="UP001367676">
    <property type="component" value="Unassembled WGS sequence"/>
</dbReference>
<reference evidence="19 20" key="1">
    <citation type="submission" date="2024-03" db="EMBL/GenBank/DDBJ databases">
        <title>Adaptation during the transition from Ophiocordyceps entomopathogen to insect associate is accompanied by gene loss and intensified selection.</title>
        <authorList>
            <person name="Ward C.M."/>
            <person name="Onetto C.A."/>
            <person name="Borneman A.R."/>
        </authorList>
    </citation>
    <scope>NUCLEOTIDE SEQUENCE [LARGE SCALE GENOMIC DNA]</scope>
    <source>
        <strain evidence="19">AWRI1</strain>
        <tissue evidence="19">Single Adult Female</tissue>
    </source>
</reference>
<dbReference type="SMART" id="SM00472">
    <property type="entry name" value="MIR"/>
    <property type="match status" value="4"/>
</dbReference>
<dbReference type="InterPro" id="IPR003877">
    <property type="entry name" value="SPRY_dom"/>
</dbReference>
<keyword evidence="8" id="KW-0703">Sarcoplasmic reticulum</keyword>
<dbReference type="GO" id="GO:0005790">
    <property type="term" value="C:smooth endoplasmic reticulum"/>
    <property type="evidence" value="ECO:0007669"/>
    <property type="project" value="TreeGrafter"/>
</dbReference>
<dbReference type="Pfam" id="PF21119">
    <property type="entry name" value="RYDR_Jsol"/>
    <property type="match status" value="1"/>
</dbReference>
<dbReference type="FunFam" id="2.80.10.50:FF:000022">
    <property type="entry name" value="Ryanodine receptor, isoform E"/>
    <property type="match status" value="1"/>
</dbReference>
<gene>
    <name evidence="19" type="ORF">V9T40_012523</name>
</gene>
<dbReference type="FunFam" id="2.60.120.920:FF:000069">
    <property type="entry name" value="Ryanodine receptor 44F"/>
    <property type="match status" value="1"/>
</dbReference>
<evidence type="ECO:0000256" key="14">
    <source>
        <dbReference type="ARBA" id="ARBA00036634"/>
    </source>
</evidence>
<dbReference type="FunFam" id="1.10.287.70:FF:000017">
    <property type="entry name" value="ryanodine receptor isoform X2"/>
    <property type="match status" value="1"/>
</dbReference>
<proteinExistence type="predicted"/>
<dbReference type="InterPro" id="IPR013320">
    <property type="entry name" value="ConA-like_dom_sf"/>
</dbReference>
<dbReference type="GO" id="GO:0034704">
    <property type="term" value="C:calcium channel complex"/>
    <property type="evidence" value="ECO:0007669"/>
    <property type="project" value="TreeGrafter"/>
</dbReference>
<dbReference type="InterPro" id="IPR001870">
    <property type="entry name" value="B30.2/SPRY"/>
</dbReference>
<keyword evidence="3" id="KW-0109">Calcium transport</keyword>
<keyword evidence="6" id="KW-0677">Repeat</keyword>
<keyword evidence="20" id="KW-1185">Reference proteome</keyword>
<keyword evidence="7" id="KW-0106">Calcium</keyword>
<dbReference type="InterPro" id="IPR043136">
    <property type="entry name" value="B30.2/SPRY_sf"/>
</dbReference>
<evidence type="ECO:0008006" key="21">
    <source>
        <dbReference type="Google" id="ProtNLM"/>
    </source>
</evidence>
<feature type="transmembrane region" description="Helical" evidence="16">
    <location>
        <begin position="4901"/>
        <end position="4923"/>
    </location>
</feature>
<dbReference type="Pfam" id="PF02026">
    <property type="entry name" value="RyR"/>
    <property type="match status" value="4"/>
</dbReference>
<feature type="transmembrane region" description="Helical" evidence="16">
    <location>
        <begin position="4441"/>
        <end position="4467"/>
    </location>
</feature>
<evidence type="ECO:0000256" key="11">
    <source>
        <dbReference type="ARBA" id="ARBA00023136"/>
    </source>
</evidence>
<dbReference type="PANTHER" id="PTHR46399">
    <property type="entry name" value="B30.2/SPRY DOMAIN-CONTAINING PROTEIN"/>
    <property type="match status" value="1"/>
</dbReference>
<evidence type="ECO:0000256" key="1">
    <source>
        <dbReference type="ARBA" id="ARBA00004326"/>
    </source>
</evidence>
<feature type="compositionally biased region" description="Acidic residues" evidence="15">
    <location>
        <begin position="3848"/>
        <end position="3861"/>
    </location>
</feature>
<dbReference type="FunFam" id="1.10.238.10:FF:000132">
    <property type="entry name" value="Ryanodine receptor 44F"/>
    <property type="match status" value="1"/>
</dbReference>
<evidence type="ECO:0000313" key="19">
    <source>
        <dbReference type="EMBL" id="KAK7576237.1"/>
    </source>
</evidence>
<dbReference type="InterPro" id="IPR035910">
    <property type="entry name" value="RyR/IP3R_RIH_dom_sf"/>
</dbReference>
<dbReference type="PROSITE" id="PS50919">
    <property type="entry name" value="MIR"/>
    <property type="match status" value="1"/>
</dbReference>
<dbReference type="SUPFAM" id="SSF100909">
    <property type="entry name" value="IP3 receptor type 1 binding core, domain 2"/>
    <property type="match status" value="1"/>
</dbReference>
<keyword evidence="10" id="KW-0406">Ion transport</keyword>
<keyword evidence="2" id="KW-0813">Transport</keyword>
<dbReference type="FunFam" id="2.60.120.920:FF:000002">
    <property type="entry name" value="ryanodine receptor isoform X2"/>
    <property type="match status" value="1"/>
</dbReference>
<evidence type="ECO:0000256" key="5">
    <source>
        <dbReference type="ARBA" id="ARBA00022692"/>
    </source>
</evidence>
<dbReference type="InterPro" id="IPR036300">
    <property type="entry name" value="MIR_dom_sf"/>
</dbReference>
<dbReference type="FunFam" id="1.10.490.160:FF:000003">
    <property type="entry name" value="Ryanodine receptor, isoform E"/>
    <property type="match status" value="1"/>
</dbReference>
<dbReference type="Pfam" id="PF08709">
    <property type="entry name" value="Ins145_P3_rec"/>
    <property type="match status" value="1"/>
</dbReference>
<feature type="domain" description="B30.2/SPRY" evidence="17">
    <location>
        <begin position="1453"/>
        <end position="1677"/>
    </location>
</feature>
<protein>
    <recommendedName>
        <fullName evidence="21">Ryanodine receptor</fullName>
    </recommendedName>
</protein>
<dbReference type="InterPro" id="IPR013662">
    <property type="entry name" value="RIH_assoc-dom"/>
</dbReference>
<dbReference type="InterPro" id="IPR048581">
    <property type="entry name" value="RYDR_Jsol"/>
</dbReference>
<dbReference type="Gene3D" id="1.10.287.70">
    <property type="match status" value="1"/>
</dbReference>
<evidence type="ECO:0000256" key="13">
    <source>
        <dbReference type="ARBA" id="ARBA00023303"/>
    </source>
</evidence>
<organism evidence="19 20">
    <name type="scientific">Parthenolecanium corni</name>
    <dbReference type="NCBI Taxonomy" id="536013"/>
    <lineage>
        <taxon>Eukaryota</taxon>
        <taxon>Metazoa</taxon>
        <taxon>Ecdysozoa</taxon>
        <taxon>Arthropoda</taxon>
        <taxon>Hexapoda</taxon>
        <taxon>Insecta</taxon>
        <taxon>Pterygota</taxon>
        <taxon>Neoptera</taxon>
        <taxon>Paraneoptera</taxon>
        <taxon>Hemiptera</taxon>
        <taxon>Sternorrhyncha</taxon>
        <taxon>Coccoidea</taxon>
        <taxon>Coccidae</taxon>
        <taxon>Parthenolecanium</taxon>
    </lineage>
</organism>
<dbReference type="Pfam" id="PF08454">
    <property type="entry name" value="RIH_assoc"/>
    <property type="match status" value="1"/>
</dbReference>
<keyword evidence="12" id="KW-1071">Ligand-gated ion channel</keyword>
<feature type="compositionally biased region" description="Basic residues" evidence="15">
    <location>
        <begin position="1432"/>
        <end position="1446"/>
    </location>
</feature>
<dbReference type="InterPro" id="IPR013333">
    <property type="entry name" value="Ryan_recept"/>
</dbReference>
<evidence type="ECO:0000256" key="9">
    <source>
        <dbReference type="ARBA" id="ARBA00022989"/>
    </source>
</evidence>
<feature type="compositionally biased region" description="Polar residues" evidence="15">
    <location>
        <begin position="1474"/>
        <end position="1500"/>
    </location>
</feature>
<keyword evidence="4" id="KW-0107">Calcium channel</keyword>
<dbReference type="FunFam" id="1.25.10.30:FF:000002">
    <property type="entry name" value="ryanodine receptor isoform X2"/>
    <property type="match status" value="1"/>
</dbReference>